<evidence type="ECO:0000256" key="2">
    <source>
        <dbReference type="ARBA" id="ARBA00038334"/>
    </source>
</evidence>
<comment type="caution">
    <text evidence="4">The sequence shown here is derived from an EMBL/GenBank/DDBJ whole genome shotgun (WGS) entry which is preliminary data.</text>
</comment>
<accession>A0ABQ8G577</accession>
<proteinExistence type="inferred from homology"/>
<protein>
    <submittedName>
        <fullName evidence="4">Alpha/Beta hydrolase protein</fullName>
    </submittedName>
</protein>
<dbReference type="InterPro" id="IPR000073">
    <property type="entry name" value="AB_hydrolase_1"/>
</dbReference>
<evidence type="ECO:0000313" key="4">
    <source>
        <dbReference type="EMBL" id="KAH7045215.1"/>
    </source>
</evidence>
<evidence type="ECO:0000259" key="3">
    <source>
        <dbReference type="Pfam" id="PF00561"/>
    </source>
</evidence>
<keyword evidence="5" id="KW-1185">Reference proteome</keyword>
<reference evidence="4 5" key="1">
    <citation type="journal article" date="2021" name="Nat. Commun.">
        <title>Genetic determinants of endophytism in the Arabidopsis root mycobiome.</title>
        <authorList>
            <person name="Mesny F."/>
            <person name="Miyauchi S."/>
            <person name="Thiergart T."/>
            <person name="Pickel B."/>
            <person name="Atanasova L."/>
            <person name="Karlsson M."/>
            <person name="Huettel B."/>
            <person name="Barry K.W."/>
            <person name="Haridas S."/>
            <person name="Chen C."/>
            <person name="Bauer D."/>
            <person name="Andreopoulos W."/>
            <person name="Pangilinan J."/>
            <person name="LaButti K."/>
            <person name="Riley R."/>
            <person name="Lipzen A."/>
            <person name="Clum A."/>
            <person name="Drula E."/>
            <person name="Henrissat B."/>
            <person name="Kohler A."/>
            <person name="Grigoriev I.V."/>
            <person name="Martin F.M."/>
            <person name="Hacquard S."/>
        </authorList>
    </citation>
    <scope>NUCLEOTIDE SEQUENCE [LARGE SCALE GENOMIC DNA]</scope>
    <source>
        <strain evidence="4 5">MPI-SDFR-AT-0080</strain>
    </source>
</reference>
<sequence length="361" mass="39741">MAAPTLSEHTFTHSGDLTTFYWSAGPTDGPLLIFIHGWPANGETWKPQLLALAALGFRTIAPDCRGYGRSSVPPAATATDVRAYAIERHVSDMLALLQHLGRQKALWIGHDWGAGLVWGFAEQHPECCVGVTCMAVPYGVLTGGLEGLVALSNREIYPADKYPYAQWDYQVFHATNPALSAKLLAANVPNTVKALYQAGDPAHYGKPSFTAAMTTNGGWWYGKEEAPETPLEDTLLSADKGLYERLVADFEKNGFEGPDAYYLNHDVNREYSRKAPSGGHLHFPVLFIEARYDVVCDTAISRLSEPMRERCTNLTETSIDSGHWVALEKPAETNAAIVRWIATKLPTYFPGYWKSPFASQS</sequence>
<dbReference type="EMBL" id="JAGTJR010000019">
    <property type="protein sequence ID" value="KAH7045215.1"/>
    <property type="molecule type" value="Genomic_DNA"/>
</dbReference>
<dbReference type="Pfam" id="PF00561">
    <property type="entry name" value="Abhydrolase_1"/>
    <property type="match status" value="1"/>
</dbReference>
<feature type="domain" description="AB hydrolase-1" evidence="3">
    <location>
        <begin position="30"/>
        <end position="330"/>
    </location>
</feature>
<dbReference type="PANTHER" id="PTHR43329">
    <property type="entry name" value="EPOXIDE HYDROLASE"/>
    <property type="match status" value="1"/>
</dbReference>
<dbReference type="PRINTS" id="PR00412">
    <property type="entry name" value="EPOXHYDRLASE"/>
</dbReference>
<gene>
    <name evidence="4" type="ORF">B0J12DRAFT_153084</name>
</gene>
<name>A0ABQ8G577_9PEZI</name>
<dbReference type="InterPro" id="IPR000639">
    <property type="entry name" value="Epox_hydrolase-like"/>
</dbReference>
<evidence type="ECO:0000256" key="1">
    <source>
        <dbReference type="ARBA" id="ARBA00022801"/>
    </source>
</evidence>
<comment type="similarity">
    <text evidence="2">Belongs to the AB hydrolase superfamily. Epoxide hydrolase family.</text>
</comment>
<dbReference type="Proteomes" id="UP000774617">
    <property type="component" value="Unassembled WGS sequence"/>
</dbReference>
<dbReference type="SUPFAM" id="SSF53474">
    <property type="entry name" value="alpha/beta-Hydrolases"/>
    <property type="match status" value="1"/>
</dbReference>
<dbReference type="InterPro" id="IPR029058">
    <property type="entry name" value="AB_hydrolase_fold"/>
</dbReference>
<dbReference type="Gene3D" id="3.40.50.1820">
    <property type="entry name" value="alpha/beta hydrolase"/>
    <property type="match status" value="1"/>
</dbReference>
<evidence type="ECO:0000313" key="5">
    <source>
        <dbReference type="Proteomes" id="UP000774617"/>
    </source>
</evidence>
<keyword evidence="1 4" id="KW-0378">Hydrolase</keyword>
<organism evidence="4 5">
    <name type="scientific">Macrophomina phaseolina</name>
    <dbReference type="NCBI Taxonomy" id="35725"/>
    <lineage>
        <taxon>Eukaryota</taxon>
        <taxon>Fungi</taxon>
        <taxon>Dikarya</taxon>
        <taxon>Ascomycota</taxon>
        <taxon>Pezizomycotina</taxon>
        <taxon>Dothideomycetes</taxon>
        <taxon>Dothideomycetes incertae sedis</taxon>
        <taxon>Botryosphaeriales</taxon>
        <taxon>Botryosphaeriaceae</taxon>
        <taxon>Macrophomina</taxon>
    </lineage>
</organism>
<dbReference type="GO" id="GO:0016787">
    <property type="term" value="F:hydrolase activity"/>
    <property type="evidence" value="ECO:0007669"/>
    <property type="project" value="UniProtKB-KW"/>
</dbReference>